<evidence type="ECO:0000259" key="2">
    <source>
        <dbReference type="Pfam" id="PF01266"/>
    </source>
</evidence>
<dbReference type="RefSeq" id="WP_148814587.1">
    <property type="nucleotide sequence ID" value="NZ_CP043046.1"/>
</dbReference>
<dbReference type="PANTHER" id="PTHR13847">
    <property type="entry name" value="SARCOSINE DEHYDROGENASE-RELATED"/>
    <property type="match status" value="1"/>
</dbReference>
<dbReference type="SUPFAM" id="SSF51905">
    <property type="entry name" value="FAD/NAD(P)-binding domain"/>
    <property type="match status" value="1"/>
</dbReference>
<dbReference type="EMBL" id="CP043046">
    <property type="protein sequence ID" value="QEI06204.1"/>
    <property type="molecule type" value="Genomic_DNA"/>
</dbReference>
<dbReference type="Pfam" id="PF01266">
    <property type="entry name" value="DAO"/>
    <property type="match status" value="1"/>
</dbReference>
<dbReference type="PANTHER" id="PTHR13847:SF287">
    <property type="entry name" value="FAD-DEPENDENT OXIDOREDUCTASE DOMAIN-CONTAINING PROTEIN 1"/>
    <property type="match status" value="1"/>
</dbReference>
<dbReference type="Gene3D" id="3.30.9.10">
    <property type="entry name" value="D-Amino Acid Oxidase, subunit A, domain 2"/>
    <property type="match status" value="1"/>
</dbReference>
<evidence type="ECO:0000313" key="3">
    <source>
        <dbReference type="EMBL" id="QEI06204.1"/>
    </source>
</evidence>
<dbReference type="Gene3D" id="3.50.50.60">
    <property type="entry name" value="FAD/NAD(P)-binding domain"/>
    <property type="match status" value="1"/>
</dbReference>
<keyword evidence="1" id="KW-0560">Oxidoreductase</keyword>
<reference evidence="3 4" key="1">
    <citation type="submission" date="2019-08" db="EMBL/GenBank/DDBJ databases">
        <title>Amphibian skin-associated Pigmentiphaga: genome sequence and occurrence across geography and hosts.</title>
        <authorList>
            <person name="Bletz M.C."/>
            <person name="Bunk B."/>
            <person name="Sproeer C."/>
            <person name="Biwer P."/>
            <person name="Reiter S."/>
            <person name="Rabemananjara F.C.E."/>
            <person name="Schulz S."/>
            <person name="Overmann J."/>
            <person name="Vences M."/>
        </authorList>
    </citation>
    <scope>NUCLEOTIDE SEQUENCE [LARGE SCALE GENOMIC DNA]</scope>
    <source>
        <strain evidence="3 4">Mada1488</strain>
    </source>
</reference>
<dbReference type="Proteomes" id="UP000325161">
    <property type="component" value="Chromosome"/>
</dbReference>
<keyword evidence="4" id="KW-1185">Reference proteome</keyword>
<dbReference type="OrthoDB" id="8673905at2"/>
<feature type="domain" description="FAD dependent oxidoreductase" evidence="2">
    <location>
        <begin position="14"/>
        <end position="358"/>
    </location>
</feature>
<accession>A0A5C0AX64</accession>
<dbReference type="GO" id="GO:0016491">
    <property type="term" value="F:oxidoreductase activity"/>
    <property type="evidence" value="ECO:0007669"/>
    <property type="project" value="UniProtKB-KW"/>
</dbReference>
<evidence type="ECO:0000313" key="4">
    <source>
        <dbReference type="Proteomes" id="UP000325161"/>
    </source>
</evidence>
<protein>
    <submittedName>
        <fullName evidence="3">FAD-binding oxidoreductase</fullName>
    </submittedName>
</protein>
<name>A0A5C0AX64_9BURK</name>
<sequence>MVSQTPDLSKREADVIVIGGGLHGMSSAFHLARRGKRVIVLEADYCGRHASGVNAGGVRTLGRDLAEIPLSLASRDIWHELGELLGDDADFTPSGQLLVAENEKDIVTINKRVALLESHGFTHEKIIDGKTAHELVPTISPHVCGGIWVKDDGHALPYRAVTAFRLAAQRMGVAVHETTPAQRLDWRDGRWHVTTPRGTFSAEHVVNNAGAWAGEFAAQVGDPVPLEIGGLMLMITYRLPAFVKPVLGAAGRPLSFKQFANGTVLIGGGLRCPVDVIGRHGEVDFIRLASSAQTVTDLFPHLRELPVNRAWAGVEAFMPDNIPVIGPSLSSPNIVHAFGFSAHGFELGPIVGRIVSELVCDGTTAHPIAPFSAGRFRPVTATEAGAAVPVPFSIPTGVPR</sequence>
<gene>
    <name evidence="3" type="ORF">FXN63_10410</name>
</gene>
<organism evidence="3 4">
    <name type="scientific">Pigmentiphaga aceris</name>
    <dbReference type="NCBI Taxonomy" id="1940612"/>
    <lineage>
        <taxon>Bacteria</taxon>
        <taxon>Pseudomonadati</taxon>
        <taxon>Pseudomonadota</taxon>
        <taxon>Betaproteobacteria</taxon>
        <taxon>Burkholderiales</taxon>
        <taxon>Alcaligenaceae</taxon>
        <taxon>Pigmentiphaga</taxon>
    </lineage>
</organism>
<evidence type="ECO:0000256" key="1">
    <source>
        <dbReference type="ARBA" id="ARBA00023002"/>
    </source>
</evidence>
<proteinExistence type="predicted"/>
<dbReference type="InterPro" id="IPR036188">
    <property type="entry name" value="FAD/NAD-bd_sf"/>
</dbReference>
<dbReference type="AlphaFoldDB" id="A0A5C0AX64"/>
<dbReference type="KEGG" id="pacr:FXN63_10410"/>
<dbReference type="InterPro" id="IPR006076">
    <property type="entry name" value="FAD-dep_OxRdtase"/>
</dbReference>
<dbReference type="GO" id="GO:0005737">
    <property type="term" value="C:cytoplasm"/>
    <property type="evidence" value="ECO:0007669"/>
    <property type="project" value="TreeGrafter"/>
</dbReference>